<dbReference type="KEGG" id="ccah:DWG20_03265"/>
<dbReference type="RefSeq" id="WP_115432462.1">
    <property type="nucleotide sequence ID" value="NZ_CP031337.1"/>
</dbReference>
<sequence length="125" mass="13587">MSYETECKKCHAKVIVTEHPMGVPGGQDKEQGYCPACGELVAEFMSDGFIRTALAPSKMRELKYTICRDRHGHPLVMLNSPLGNGQEIVPDSLRRLAAALVVIAGEAEAKDMGNGYMPASKSTEF</sequence>
<protein>
    <submittedName>
        <fullName evidence="1">Uncharacterized protein</fullName>
    </submittedName>
</protein>
<name>A0A345Y3M0_9NEIS</name>
<dbReference type="Proteomes" id="UP000254537">
    <property type="component" value="Chromosome"/>
</dbReference>
<reference evidence="1 2" key="1">
    <citation type="submission" date="2018-07" db="EMBL/GenBank/DDBJ databases">
        <title>Crenobacter cavernae sp. nov., isolated from a karst cave.</title>
        <authorList>
            <person name="Zhu H."/>
        </authorList>
    </citation>
    <scope>NUCLEOTIDE SEQUENCE [LARGE SCALE GENOMIC DNA]</scope>
    <source>
        <strain evidence="1 2">K1W11S-77</strain>
    </source>
</reference>
<proteinExistence type="predicted"/>
<accession>A0A345Y3M0</accession>
<organism evidence="1 2">
    <name type="scientific">Crenobacter cavernae</name>
    <dbReference type="NCBI Taxonomy" id="2290923"/>
    <lineage>
        <taxon>Bacteria</taxon>
        <taxon>Pseudomonadati</taxon>
        <taxon>Pseudomonadota</taxon>
        <taxon>Betaproteobacteria</taxon>
        <taxon>Neisseriales</taxon>
        <taxon>Neisseriaceae</taxon>
        <taxon>Crenobacter</taxon>
    </lineage>
</organism>
<dbReference type="OrthoDB" id="9182857at2"/>
<dbReference type="AlphaFoldDB" id="A0A345Y3M0"/>
<gene>
    <name evidence="1" type="ORF">DWG20_03265</name>
</gene>
<evidence type="ECO:0000313" key="1">
    <source>
        <dbReference type="EMBL" id="AXK38522.1"/>
    </source>
</evidence>
<dbReference type="EMBL" id="CP031337">
    <property type="protein sequence ID" value="AXK38522.1"/>
    <property type="molecule type" value="Genomic_DNA"/>
</dbReference>
<evidence type="ECO:0000313" key="2">
    <source>
        <dbReference type="Proteomes" id="UP000254537"/>
    </source>
</evidence>